<comment type="caution">
    <text evidence="1">The sequence shown here is derived from an EMBL/GenBank/DDBJ whole genome shotgun (WGS) entry which is preliminary data.</text>
</comment>
<keyword evidence="2" id="KW-1185">Reference proteome</keyword>
<sequence length="40" mass="4180">MASVRASSWSVKSAAEIMTMAGVAAWVIPAFHGKICTSLI</sequence>
<evidence type="ECO:0000313" key="2">
    <source>
        <dbReference type="Proteomes" id="UP000006015"/>
    </source>
</evidence>
<organism evidence="1 2">
    <name type="scientific">Corynebacterium ammoniagenes DSM 20306</name>
    <dbReference type="NCBI Taxonomy" id="649754"/>
    <lineage>
        <taxon>Bacteria</taxon>
        <taxon>Bacillati</taxon>
        <taxon>Actinomycetota</taxon>
        <taxon>Actinomycetes</taxon>
        <taxon>Mycobacteriales</taxon>
        <taxon>Corynebacteriaceae</taxon>
        <taxon>Corynebacterium</taxon>
    </lineage>
</organism>
<protein>
    <submittedName>
        <fullName evidence="1">Uncharacterized protein</fullName>
    </submittedName>
</protein>
<reference evidence="1 2" key="1">
    <citation type="submission" date="2010-04" db="EMBL/GenBank/DDBJ databases">
        <authorList>
            <person name="Weinstock G."/>
            <person name="Sodergren E."/>
            <person name="Clifton S."/>
            <person name="Fulton L."/>
            <person name="Fulton B."/>
            <person name="Courtney L."/>
            <person name="Fronick C."/>
            <person name="Harrison M."/>
            <person name="Strong C."/>
            <person name="Farmer C."/>
            <person name="Delahaunty K."/>
            <person name="Markovic C."/>
            <person name="Hall O."/>
            <person name="Minx P."/>
            <person name="Tomlinson C."/>
            <person name="Mitreva M."/>
            <person name="Hou S."/>
            <person name="Wollam A."/>
            <person name="Pepin K.H."/>
            <person name="Johnson M."/>
            <person name="Bhonagiri V."/>
            <person name="Zhang X."/>
            <person name="Suruliraj S."/>
            <person name="Warren W."/>
            <person name="Chinwalla A."/>
            <person name="Mardis E.R."/>
            <person name="Wilson R.K."/>
        </authorList>
    </citation>
    <scope>NUCLEOTIDE SEQUENCE [LARGE SCALE GENOMIC DNA]</scope>
    <source>
        <strain evidence="1 2">DSM 20306</strain>
    </source>
</reference>
<evidence type="ECO:0000313" key="1">
    <source>
        <dbReference type="EMBL" id="EFG82120.1"/>
    </source>
</evidence>
<name>A0ABN0AH06_CORAM</name>
<gene>
    <name evidence="1" type="ORF">HMPREF0281_00828</name>
</gene>
<accession>A0ABN0AH06</accession>
<dbReference type="EMBL" id="ADNS01000004">
    <property type="protein sequence ID" value="EFG82120.1"/>
    <property type="molecule type" value="Genomic_DNA"/>
</dbReference>
<dbReference type="Proteomes" id="UP000006015">
    <property type="component" value="Unassembled WGS sequence"/>
</dbReference>
<proteinExistence type="predicted"/>